<dbReference type="SUPFAM" id="SSF50978">
    <property type="entry name" value="WD40 repeat-like"/>
    <property type="match status" value="2"/>
</dbReference>
<dbReference type="Pfam" id="PF00400">
    <property type="entry name" value="WD40"/>
    <property type="match status" value="7"/>
</dbReference>
<proteinExistence type="predicted"/>
<evidence type="ECO:0000256" key="2">
    <source>
        <dbReference type="ARBA" id="ARBA00022737"/>
    </source>
</evidence>
<dbReference type="Gene3D" id="2.130.10.10">
    <property type="entry name" value="YVTN repeat-like/Quinoprotein amine dehydrogenase"/>
    <property type="match status" value="5"/>
</dbReference>
<dbReference type="CDD" id="cd00200">
    <property type="entry name" value="WD40"/>
    <property type="match status" value="1"/>
</dbReference>
<dbReference type="PANTHER" id="PTHR19879:SF9">
    <property type="entry name" value="TRANSCRIPTION INITIATION FACTOR TFIID SUBUNIT 5"/>
    <property type="match status" value="1"/>
</dbReference>
<feature type="repeat" description="WD" evidence="3">
    <location>
        <begin position="314"/>
        <end position="355"/>
    </location>
</feature>
<feature type="repeat" description="WD" evidence="3">
    <location>
        <begin position="110"/>
        <end position="151"/>
    </location>
</feature>
<dbReference type="InterPro" id="IPR001680">
    <property type="entry name" value="WD40_rpt"/>
</dbReference>
<reference evidence="5 6" key="1">
    <citation type="submission" date="2016-06" db="EMBL/GenBank/DDBJ databases">
        <title>Comparative genomics of the ectomycorrhizal sister species Rhizopogon vinicolor and Rhizopogon vesiculosus (Basidiomycota: Boletales) reveals a divergence of the mating type B locus.</title>
        <authorList>
            <consortium name="DOE Joint Genome Institute"/>
            <person name="Mujic A.B."/>
            <person name="Kuo A."/>
            <person name="Tritt A."/>
            <person name="Lipzen A."/>
            <person name="Chen C."/>
            <person name="Johnson J."/>
            <person name="Sharma A."/>
            <person name="Barry K."/>
            <person name="Grigoriev I.V."/>
            <person name="Spatafora J.W."/>
        </authorList>
    </citation>
    <scope>NUCLEOTIDE SEQUENCE [LARGE SCALE GENOMIC DNA]</scope>
    <source>
        <strain evidence="5 6">AM-OR11-026</strain>
    </source>
</reference>
<dbReference type="SMART" id="SM00320">
    <property type="entry name" value="WD40"/>
    <property type="match status" value="10"/>
</dbReference>
<evidence type="ECO:0000256" key="4">
    <source>
        <dbReference type="SAM" id="MobiDB-lite"/>
    </source>
</evidence>
<dbReference type="PRINTS" id="PR00320">
    <property type="entry name" value="GPROTEINBRPT"/>
</dbReference>
<evidence type="ECO:0000256" key="3">
    <source>
        <dbReference type="PROSITE-ProRule" id="PRU00221"/>
    </source>
</evidence>
<dbReference type="InterPro" id="IPR036322">
    <property type="entry name" value="WD40_repeat_dom_sf"/>
</dbReference>
<dbReference type="STRING" id="1314800.A0A1B7MIW0"/>
<dbReference type="PROSITE" id="PS00678">
    <property type="entry name" value="WD_REPEATS_1"/>
    <property type="match status" value="1"/>
</dbReference>
<sequence length="669" mass="74261">GSYDGTVILWDTKTWQKKGDPLKCGAHVTWVRFSPTGQLGVATSEDIQIWDLYRRERLAQFKGHTNFNNSWNVSLTWTRDGSHLLSAGNGNDSVLRSWDTSTLKQVGNPWTGHDSTINNIMLNPAGTLLASASNDHTVRLWQLSTGTEVARYEQSDASRVAFSVDGHFIFSGSFDGKMSQWAIPEDVLAAARCDHMAVELNAEAGPSRVKKNPKSHLDREIPGQRHNIAERRVDSSRPVVTRSGFSTDAEHLTSNRLSGMKNFFIRMRPSSDKAKQTGHRPKREASEVVDVPLGQATYDGKQLAGTHKDPVKTFEGHEEYITSISTFPDGKRIATASYDKTIRIWRLEDGREMKKWVVKKIVGALLILRDGKNWQVVSAEGDDPHDDFDKTMYWQLWVRDAETGRVVAGPLDGHTNIVLALDISSDGGIMASGSYDGTVILWDTKTWQKKGDPLKCGAHVFCVRFSPTGQLGVATSEDIQIWDLYGRERLAQFKGHTNFNNSWNRSLTWTRDGFHLISSGVGNDSVLRSWDTSTLKQIGNPWTGHGSAISNIMLNPAGTLLASASYDKTVRLWQLPTGTEVARYEHSEMVFRVRFSVDGRFILSGGPDGKISQWEIPEDVLAVARGYPMAVELNTEAGPSRVKKNPKSHLDTLPEGDSGPAPQYCGKAH</sequence>
<dbReference type="AlphaFoldDB" id="A0A1B7MIW0"/>
<dbReference type="InterPro" id="IPR020472">
    <property type="entry name" value="WD40_PAC1"/>
</dbReference>
<feature type="non-terminal residue" evidence="5">
    <location>
        <position position="1"/>
    </location>
</feature>
<organism evidence="5 6">
    <name type="scientific">Rhizopogon vinicolor AM-OR11-026</name>
    <dbReference type="NCBI Taxonomy" id="1314800"/>
    <lineage>
        <taxon>Eukaryota</taxon>
        <taxon>Fungi</taxon>
        <taxon>Dikarya</taxon>
        <taxon>Basidiomycota</taxon>
        <taxon>Agaricomycotina</taxon>
        <taxon>Agaricomycetes</taxon>
        <taxon>Agaricomycetidae</taxon>
        <taxon>Boletales</taxon>
        <taxon>Suillineae</taxon>
        <taxon>Rhizopogonaceae</taxon>
        <taxon>Rhizopogon</taxon>
    </lineage>
</organism>
<accession>A0A1B7MIW0</accession>
<feature type="repeat" description="WD" evidence="3">
    <location>
        <begin position="542"/>
        <end position="583"/>
    </location>
</feature>
<feature type="repeat" description="WD" evidence="3">
    <location>
        <begin position="1"/>
        <end position="14"/>
    </location>
</feature>
<feature type="repeat" description="WD" evidence="3">
    <location>
        <begin position="411"/>
        <end position="446"/>
    </location>
</feature>
<dbReference type="EMBL" id="KV448982">
    <property type="protein sequence ID" value="OAX32529.1"/>
    <property type="molecule type" value="Genomic_DNA"/>
</dbReference>
<evidence type="ECO:0000313" key="5">
    <source>
        <dbReference type="EMBL" id="OAX32529.1"/>
    </source>
</evidence>
<dbReference type="InParanoid" id="A0A1B7MIW0"/>
<feature type="region of interest" description="Disordered" evidence="4">
    <location>
        <begin position="635"/>
        <end position="669"/>
    </location>
</feature>
<keyword evidence="2" id="KW-0677">Repeat</keyword>
<dbReference type="OrthoDB" id="2664677at2759"/>
<gene>
    <name evidence="5" type="ORF">K503DRAFT_805152</name>
</gene>
<dbReference type="PROSITE" id="PS50082">
    <property type="entry name" value="WD_REPEATS_2"/>
    <property type="match status" value="6"/>
</dbReference>
<evidence type="ECO:0000313" key="6">
    <source>
        <dbReference type="Proteomes" id="UP000092154"/>
    </source>
</evidence>
<feature type="repeat" description="WD" evidence="3">
    <location>
        <begin position="583"/>
        <end position="616"/>
    </location>
</feature>
<name>A0A1B7MIW0_9AGAM</name>
<protein>
    <submittedName>
        <fullName evidence="5">WD40 repeat-like protein</fullName>
    </submittedName>
</protein>
<keyword evidence="6" id="KW-1185">Reference proteome</keyword>
<dbReference type="PANTHER" id="PTHR19879">
    <property type="entry name" value="TRANSCRIPTION INITIATION FACTOR TFIID"/>
    <property type="match status" value="1"/>
</dbReference>
<keyword evidence="1 3" id="KW-0853">WD repeat</keyword>
<dbReference type="InterPro" id="IPR015943">
    <property type="entry name" value="WD40/YVTN_repeat-like_dom_sf"/>
</dbReference>
<dbReference type="InterPro" id="IPR019775">
    <property type="entry name" value="WD40_repeat_CS"/>
</dbReference>
<dbReference type="Proteomes" id="UP000092154">
    <property type="component" value="Unassembled WGS sequence"/>
</dbReference>
<dbReference type="PROSITE" id="PS50294">
    <property type="entry name" value="WD_REPEATS_REGION"/>
    <property type="match status" value="5"/>
</dbReference>
<evidence type="ECO:0000256" key="1">
    <source>
        <dbReference type="ARBA" id="ARBA00022574"/>
    </source>
</evidence>